<dbReference type="InterPro" id="IPR009057">
    <property type="entry name" value="Homeodomain-like_sf"/>
</dbReference>
<organism evidence="6 7">
    <name type="scientific">Occultella glacieicola</name>
    <dbReference type="NCBI Taxonomy" id="2518684"/>
    <lineage>
        <taxon>Bacteria</taxon>
        <taxon>Bacillati</taxon>
        <taxon>Actinomycetota</taxon>
        <taxon>Actinomycetes</taxon>
        <taxon>Micrococcales</taxon>
        <taxon>Ruaniaceae</taxon>
        <taxon>Occultella</taxon>
    </lineage>
</organism>
<dbReference type="SUPFAM" id="SSF46689">
    <property type="entry name" value="Homeodomain-like"/>
    <property type="match status" value="1"/>
</dbReference>
<reference evidence="6 7" key="1">
    <citation type="submission" date="2019-03" db="EMBL/GenBank/DDBJ databases">
        <title>Genomic features of bacteria from cold environments.</title>
        <authorList>
            <person name="Shen L."/>
        </authorList>
    </citation>
    <scope>NUCLEOTIDE SEQUENCE [LARGE SCALE GENOMIC DNA]</scope>
    <source>
        <strain evidence="7">T3246-1</strain>
    </source>
</reference>
<feature type="domain" description="HTH tetR-type" evidence="5">
    <location>
        <begin position="4"/>
        <end position="64"/>
    </location>
</feature>
<dbReference type="Proteomes" id="UP000504882">
    <property type="component" value="Unassembled WGS sequence"/>
</dbReference>
<dbReference type="InterPro" id="IPR050109">
    <property type="entry name" value="HTH-type_TetR-like_transc_reg"/>
</dbReference>
<evidence type="ECO:0000313" key="7">
    <source>
        <dbReference type="Proteomes" id="UP000504882"/>
    </source>
</evidence>
<evidence type="ECO:0000313" key="6">
    <source>
        <dbReference type="EMBL" id="TDE90908.1"/>
    </source>
</evidence>
<protein>
    <submittedName>
        <fullName evidence="6">TetR/AcrR family transcriptional regulator</fullName>
    </submittedName>
</protein>
<evidence type="ECO:0000256" key="4">
    <source>
        <dbReference type="PROSITE-ProRule" id="PRU00335"/>
    </source>
</evidence>
<dbReference type="PRINTS" id="PR00455">
    <property type="entry name" value="HTHTETR"/>
</dbReference>
<keyword evidence="2 4" id="KW-0238">DNA-binding</keyword>
<dbReference type="PANTHER" id="PTHR30055:SF234">
    <property type="entry name" value="HTH-TYPE TRANSCRIPTIONAL REGULATOR BETI"/>
    <property type="match status" value="1"/>
</dbReference>
<evidence type="ECO:0000256" key="2">
    <source>
        <dbReference type="ARBA" id="ARBA00023125"/>
    </source>
</evidence>
<name>A0ABY2E0I2_9MICO</name>
<dbReference type="EMBL" id="SMNA01000008">
    <property type="protein sequence ID" value="TDE90908.1"/>
    <property type="molecule type" value="Genomic_DNA"/>
</dbReference>
<sequence>MSREERREQILDAATSVFATGGYAGTSTDDVARAAGVSQPYVVRFFGTKADLFLAVFDRITAQIIDRFEAVAPGPDAKSRMAGAYTDLIADPTSLKVLMHGFVIGSEPAIGARARATFARIFALYLDRTGGTAEEARNFLAHGMLLNVLFAIEAPQHAATGGALADLVRCALTGEGLDA</sequence>
<evidence type="ECO:0000256" key="1">
    <source>
        <dbReference type="ARBA" id="ARBA00023015"/>
    </source>
</evidence>
<feature type="DNA-binding region" description="H-T-H motif" evidence="4">
    <location>
        <begin position="27"/>
        <end position="46"/>
    </location>
</feature>
<dbReference type="InterPro" id="IPR001647">
    <property type="entry name" value="HTH_TetR"/>
</dbReference>
<dbReference type="PANTHER" id="PTHR30055">
    <property type="entry name" value="HTH-TYPE TRANSCRIPTIONAL REGULATOR RUTR"/>
    <property type="match status" value="1"/>
</dbReference>
<keyword evidence="3" id="KW-0804">Transcription</keyword>
<accession>A0ABY2E0I2</accession>
<proteinExistence type="predicted"/>
<keyword evidence="7" id="KW-1185">Reference proteome</keyword>
<dbReference type="Pfam" id="PF00440">
    <property type="entry name" value="TetR_N"/>
    <property type="match status" value="1"/>
</dbReference>
<keyword evidence="1" id="KW-0805">Transcription regulation</keyword>
<dbReference type="PROSITE" id="PS50977">
    <property type="entry name" value="HTH_TETR_2"/>
    <property type="match status" value="1"/>
</dbReference>
<gene>
    <name evidence="6" type="ORF">EXU48_16555</name>
</gene>
<evidence type="ECO:0000259" key="5">
    <source>
        <dbReference type="PROSITE" id="PS50977"/>
    </source>
</evidence>
<dbReference type="Gene3D" id="1.10.357.10">
    <property type="entry name" value="Tetracycline Repressor, domain 2"/>
    <property type="match status" value="1"/>
</dbReference>
<evidence type="ECO:0000256" key="3">
    <source>
        <dbReference type="ARBA" id="ARBA00023163"/>
    </source>
</evidence>
<comment type="caution">
    <text evidence="6">The sequence shown here is derived from an EMBL/GenBank/DDBJ whole genome shotgun (WGS) entry which is preliminary data.</text>
</comment>